<evidence type="ECO:0000259" key="4">
    <source>
        <dbReference type="PROSITE" id="PS50060"/>
    </source>
</evidence>
<evidence type="ECO:0000256" key="1">
    <source>
        <dbReference type="ARBA" id="ARBA00022737"/>
    </source>
</evidence>
<dbReference type="Pfam" id="PF00629">
    <property type="entry name" value="MAM"/>
    <property type="match status" value="1"/>
</dbReference>
<dbReference type="InterPro" id="IPR051622">
    <property type="entry name" value="R-tyr_protein_phosphatases"/>
</dbReference>
<dbReference type="SMART" id="SM00137">
    <property type="entry name" value="MAM"/>
    <property type="match status" value="1"/>
</dbReference>
<dbReference type="Pfam" id="PF00047">
    <property type="entry name" value="ig"/>
    <property type="match status" value="1"/>
</dbReference>
<feature type="domain" description="MAM" evidence="4">
    <location>
        <begin position="1"/>
        <end position="120"/>
    </location>
</feature>
<dbReference type="PROSITE" id="PS50853">
    <property type="entry name" value="FN3"/>
    <property type="match status" value="1"/>
</dbReference>
<gene>
    <name evidence="6" type="ORF">UY3_09399</name>
</gene>
<organism evidence="6 7">
    <name type="scientific">Chelonia mydas</name>
    <name type="common">Green sea-turtle</name>
    <name type="synonym">Chelonia agassizi</name>
    <dbReference type="NCBI Taxonomy" id="8469"/>
    <lineage>
        <taxon>Eukaryota</taxon>
        <taxon>Metazoa</taxon>
        <taxon>Chordata</taxon>
        <taxon>Craniata</taxon>
        <taxon>Vertebrata</taxon>
        <taxon>Euteleostomi</taxon>
        <taxon>Archelosauria</taxon>
        <taxon>Testudinata</taxon>
        <taxon>Testudines</taxon>
        <taxon>Cryptodira</taxon>
        <taxon>Durocryptodira</taxon>
        <taxon>Americhelydia</taxon>
        <taxon>Chelonioidea</taxon>
        <taxon>Cheloniidae</taxon>
        <taxon>Chelonia</taxon>
    </lineage>
</organism>
<dbReference type="SUPFAM" id="SSF48726">
    <property type="entry name" value="Immunoglobulin"/>
    <property type="match status" value="1"/>
</dbReference>
<dbReference type="InterPro" id="IPR013320">
    <property type="entry name" value="ConA-like_dom_sf"/>
</dbReference>
<dbReference type="CDD" id="cd06263">
    <property type="entry name" value="MAM"/>
    <property type="match status" value="1"/>
</dbReference>
<feature type="domain" description="Fibronectin type-III" evidence="5">
    <location>
        <begin position="363"/>
        <end position="456"/>
    </location>
</feature>
<protein>
    <submittedName>
        <fullName evidence="6">Receptor-type tyrosine-protein phosphatase mu</fullName>
    </submittedName>
</protein>
<dbReference type="InterPro" id="IPR013783">
    <property type="entry name" value="Ig-like_fold"/>
</dbReference>
<dbReference type="SMART" id="SM00060">
    <property type="entry name" value="FN3"/>
    <property type="match status" value="1"/>
</dbReference>
<dbReference type="InterPro" id="IPR003599">
    <property type="entry name" value="Ig_sub"/>
</dbReference>
<keyword evidence="1" id="KW-0677">Repeat</keyword>
<proteinExistence type="predicted"/>
<dbReference type="Gene3D" id="2.60.120.200">
    <property type="match status" value="1"/>
</dbReference>
<evidence type="ECO:0000313" key="7">
    <source>
        <dbReference type="Proteomes" id="UP000031443"/>
    </source>
</evidence>
<dbReference type="GO" id="GO:0016020">
    <property type="term" value="C:membrane"/>
    <property type="evidence" value="ECO:0007669"/>
    <property type="project" value="InterPro"/>
</dbReference>
<dbReference type="EMBL" id="KB536131">
    <property type="protein sequence ID" value="EMP33416.1"/>
    <property type="molecule type" value="Genomic_DNA"/>
</dbReference>
<evidence type="ECO:0000256" key="2">
    <source>
        <dbReference type="ARBA" id="ARBA00023157"/>
    </source>
</evidence>
<dbReference type="PRINTS" id="PR00020">
    <property type="entry name" value="MAMDOMAIN"/>
</dbReference>
<evidence type="ECO:0000313" key="6">
    <source>
        <dbReference type="EMBL" id="EMP33416.1"/>
    </source>
</evidence>
<dbReference type="SMART" id="SM00409">
    <property type="entry name" value="IG"/>
    <property type="match status" value="1"/>
</dbReference>
<dbReference type="SUPFAM" id="SSF49265">
    <property type="entry name" value="Fibronectin type III"/>
    <property type="match status" value="1"/>
</dbReference>
<dbReference type="PROSITE" id="PS50060">
    <property type="entry name" value="MAM_2"/>
    <property type="match status" value="1"/>
</dbReference>
<name>M7B649_CHEMY</name>
<dbReference type="FunFam" id="2.60.120.200:FF:000006">
    <property type="entry name" value="receptor-type tyrosine-protein phosphatase T isoform X1"/>
    <property type="match status" value="1"/>
</dbReference>
<keyword evidence="3" id="KW-0393">Immunoglobulin domain</keyword>
<evidence type="ECO:0000259" key="5">
    <source>
        <dbReference type="PROSITE" id="PS50853"/>
    </source>
</evidence>
<dbReference type="InterPro" id="IPR036116">
    <property type="entry name" value="FN3_sf"/>
</dbReference>
<dbReference type="PANTHER" id="PTHR24051">
    <property type="entry name" value="SUSHI DOMAIN-CONTAINING PROTEIN 1"/>
    <property type="match status" value="1"/>
</dbReference>
<dbReference type="PROSITE" id="PS00740">
    <property type="entry name" value="MAM_1"/>
    <property type="match status" value="1"/>
</dbReference>
<keyword evidence="2" id="KW-1015">Disulfide bond</keyword>
<feature type="non-terminal residue" evidence="6">
    <location>
        <position position="1"/>
    </location>
</feature>
<dbReference type="FunFam" id="2.60.40.10:FF:000009">
    <property type="entry name" value="receptor-type tyrosine-protein phosphatase U isoform X1"/>
    <property type="match status" value="1"/>
</dbReference>
<dbReference type="AlphaFoldDB" id="M7B649"/>
<accession>M7B649</accession>
<sequence>AGSFMLVNASGRFAEQRAHLLLPHLKENDTHCIDFHYYVSSKSGSNPGSLNVYVKVNNGPLGNPIWNMSGAATGTWNRAELAISTFWPNFYQVIFEVVTSGHQGYLAIDEVKVLGHPCTKTPHFLRLQSVEVNAGQFATFQCTANGKTNTGDRLWLQDTHILWETKRAVAHGFASVKAAQEEEAIARGSKTVVCELRSDGPRIVPSKDSDLLAASVAQRSASQDSDCFLAIVIGKMPEGPPQDYEDVCCNKNFMLSSFTSNDTAIAVLKEKNVSNCDVTLAGKKISRNFKELVIASSRAQGIYVRDAPLKDIKVSNDRRFVAFFNVVNATKRDAGNYRCMIRTEGGAGVSSYAELIVKEPPVPIAPPQLSSVGATYLWIELNANSINGDGPIIEREVEYRTSSGSWYDRQPVDYTSYKIGHLDPDTEYEISVLLTRPGEGGTGSPGPALKTRTKCAGEYQKEARKL</sequence>
<dbReference type="InterPro" id="IPR013151">
    <property type="entry name" value="Immunoglobulin_dom"/>
</dbReference>
<dbReference type="SUPFAM" id="SSF49899">
    <property type="entry name" value="Concanavalin A-like lectins/glucanases"/>
    <property type="match status" value="1"/>
</dbReference>
<reference evidence="7" key="1">
    <citation type="journal article" date="2013" name="Nat. Genet.">
        <title>The draft genomes of soft-shell turtle and green sea turtle yield insights into the development and evolution of the turtle-specific body plan.</title>
        <authorList>
            <person name="Wang Z."/>
            <person name="Pascual-Anaya J."/>
            <person name="Zadissa A."/>
            <person name="Li W."/>
            <person name="Niimura Y."/>
            <person name="Huang Z."/>
            <person name="Li C."/>
            <person name="White S."/>
            <person name="Xiong Z."/>
            <person name="Fang D."/>
            <person name="Wang B."/>
            <person name="Ming Y."/>
            <person name="Chen Y."/>
            <person name="Zheng Y."/>
            <person name="Kuraku S."/>
            <person name="Pignatelli M."/>
            <person name="Herrero J."/>
            <person name="Beal K."/>
            <person name="Nozawa M."/>
            <person name="Li Q."/>
            <person name="Wang J."/>
            <person name="Zhang H."/>
            <person name="Yu L."/>
            <person name="Shigenobu S."/>
            <person name="Wang J."/>
            <person name="Liu J."/>
            <person name="Flicek P."/>
            <person name="Searle S."/>
            <person name="Wang J."/>
            <person name="Kuratani S."/>
            <person name="Yin Y."/>
            <person name="Aken B."/>
            <person name="Zhang G."/>
            <person name="Irie N."/>
        </authorList>
    </citation>
    <scope>NUCLEOTIDE SEQUENCE [LARGE SCALE GENOMIC DNA]</scope>
</reference>
<dbReference type="InterPro" id="IPR000998">
    <property type="entry name" value="MAM_dom"/>
</dbReference>
<dbReference type="InterPro" id="IPR003961">
    <property type="entry name" value="FN3_dom"/>
</dbReference>
<dbReference type="PANTHER" id="PTHR24051:SF11">
    <property type="entry name" value="PROTEIN TYROSINE PHOSPHATASE, RECEPTOR TYPE, M"/>
    <property type="match status" value="1"/>
</dbReference>
<keyword evidence="7" id="KW-1185">Reference proteome</keyword>
<dbReference type="Gene3D" id="2.60.40.10">
    <property type="entry name" value="Immunoglobulins"/>
    <property type="match status" value="3"/>
</dbReference>
<evidence type="ECO:0000256" key="3">
    <source>
        <dbReference type="ARBA" id="ARBA00023319"/>
    </source>
</evidence>
<keyword evidence="6" id="KW-0675">Receptor</keyword>
<dbReference type="Proteomes" id="UP000031443">
    <property type="component" value="Unassembled WGS sequence"/>
</dbReference>
<dbReference type="InterPro" id="IPR036179">
    <property type="entry name" value="Ig-like_dom_sf"/>
</dbReference>
<dbReference type="CDD" id="cd00063">
    <property type="entry name" value="FN3"/>
    <property type="match status" value="1"/>
</dbReference>
<dbReference type="STRING" id="8469.M7B649"/>